<sequence length="506" mass="57544">MKKRILFGLVALIGIYLLPSTAQADNGAVKIHIANFPIKVNGQLVDNKKSRFPFIVYKDITYAPLNWDTLQELELDSDWSESNGLTVYRSCCTSPYWMKKALEKQPYTQELTFNQSTNITYTAQVSQYPIQIWGEHIKNEDELFPFLEFRDVTYLPLTWKFAHTQLMIDLKWTTVEGLSIWSGQDMVMTQIVDDDDEALYIRAGYSVDAPSKMIKVSKSLKESPVWLDDVKAKNIEDKLAENEMPIAKGMKGTSIEIENQEGKLYYKGHPLGQLKEEEQHILGDTTLRIEGTLYPIDDRRQLIAIYSYFPIAVIGPPPNSRFQLFSIIDGQTQAVTDFPFLPQFVQKNADGSVWIASERRAARKGYYPGSGRIAVMDLNGNIRVANTVLNQQDVSPLGLTSSSNSVVNEGGKMLVRLYGIPNKEGSLGEIAPSIVQSAEVIQNGIYEVDTNFHLRRLSGAPDDQEELYLYKDKLGDVYTINHYSNTITNWTKDRYKTWTDRELLNR</sequence>
<keyword evidence="3" id="KW-1185">Reference proteome</keyword>
<comment type="caution">
    <text evidence="2">The sequence shown here is derived from an EMBL/GenBank/DDBJ whole genome shotgun (WGS) entry which is preliminary data.</text>
</comment>
<proteinExistence type="predicted"/>
<evidence type="ECO:0000313" key="2">
    <source>
        <dbReference type="EMBL" id="MVQ37635.1"/>
    </source>
</evidence>
<evidence type="ECO:0000256" key="1">
    <source>
        <dbReference type="SAM" id="SignalP"/>
    </source>
</evidence>
<evidence type="ECO:0008006" key="4">
    <source>
        <dbReference type="Google" id="ProtNLM"/>
    </source>
</evidence>
<organism evidence="2 3">
    <name type="scientific">Paenibacillus anseongense</name>
    <dbReference type="NCBI Taxonomy" id="2682845"/>
    <lineage>
        <taxon>Bacteria</taxon>
        <taxon>Bacillati</taxon>
        <taxon>Bacillota</taxon>
        <taxon>Bacilli</taxon>
        <taxon>Bacillales</taxon>
        <taxon>Paenibacillaceae</taxon>
        <taxon>Paenibacillus</taxon>
    </lineage>
</organism>
<dbReference type="RefSeq" id="WP_157322534.1">
    <property type="nucleotide sequence ID" value="NZ_WSEM01000020.1"/>
</dbReference>
<evidence type="ECO:0000313" key="3">
    <source>
        <dbReference type="Proteomes" id="UP000467637"/>
    </source>
</evidence>
<feature type="signal peptide" evidence="1">
    <location>
        <begin position="1"/>
        <end position="24"/>
    </location>
</feature>
<name>A0ABW9UID7_9BACL</name>
<keyword evidence="1" id="KW-0732">Signal</keyword>
<feature type="chain" id="PRO_5046993153" description="DUF4861 domain-containing protein" evidence="1">
    <location>
        <begin position="25"/>
        <end position="506"/>
    </location>
</feature>
<gene>
    <name evidence="2" type="ORF">GON05_23715</name>
</gene>
<reference evidence="2 3" key="1">
    <citation type="submission" date="2019-12" db="EMBL/GenBank/DDBJ databases">
        <authorList>
            <person name="Huq M.A."/>
        </authorList>
    </citation>
    <scope>NUCLEOTIDE SEQUENCE [LARGE SCALE GENOMIC DNA]</scope>
    <source>
        <strain evidence="2 3">MAH-34</strain>
    </source>
</reference>
<dbReference type="Proteomes" id="UP000467637">
    <property type="component" value="Unassembled WGS sequence"/>
</dbReference>
<accession>A0ABW9UID7</accession>
<protein>
    <recommendedName>
        <fullName evidence="4">DUF4861 domain-containing protein</fullName>
    </recommendedName>
</protein>
<dbReference type="EMBL" id="WSEM01000020">
    <property type="protein sequence ID" value="MVQ37635.1"/>
    <property type="molecule type" value="Genomic_DNA"/>
</dbReference>